<feature type="domain" description="B box-type" evidence="6">
    <location>
        <begin position="153"/>
        <end position="194"/>
    </location>
</feature>
<dbReference type="GO" id="GO:0061630">
    <property type="term" value="F:ubiquitin protein ligase activity"/>
    <property type="evidence" value="ECO:0007669"/>
    <property type="project" value="TreeGrafter"/>
</dbReference>
<evidence type="ECO:0000256" key="3">
    <source>
        <dbReference type="ARBA" id="ARBA00022833"/>
    </source>
</evidence>
<evidence type="ECO:0000259" key="5">
    <source>
        <dbReference type="PROSITE" id="PS50089"/>
    </source>
</evidence>
<organism evidence="7 8">
    <name type="scientific">Owenia fusiformis</name>
    <name type="common">Polychaete worm</name>
    <dbReference type="NCBI Taxonomy" id="6347"/>
    <lineage>
        <taxon>Eukaryota</taxon>
        <taxon>Metazoa</taxon>
        <taxon>Spiralia</taxon>
        <taxon>Lophotrochozoa</taxon>
        <taxon>Annelida</taxon>
        <taxon>Polychaeta</taxon>
        <taxon>Sedentaria</taxon>
        <taxon>Canalipalpata</taxon>
        <taxon>Sabellida</taxon>
        <taxon>Oweniida</taxon>
        <taxon>Oweniidae</taxon>
        <taxon>Owenia</taxon>
    </lineage>
</organism>
<dbReference type="SMART" id="SM00184">
    <property type="entry name" value="RING"/>
    <property type="match status" value="2"/>
</dbReference>
<name>A0A8S4NW78_OWEFU</name>
<dbReference type="Gene3D" id="4.10.830.40">
    <property type="match status" value="1"/>
</dbReference>
<dbReference type="InterPro" id="IPR000315">
    <property type="entry name" value="Znf_B-box"/>
</dbReference>
<dbReference type="PANTHER" id="PTHR25462:SF296">
    <property type="entry name" value="MEIOTIC P26, ISOFORM F"/>
    <property type="match status" value="1"/>
</dbReference>
<dbReference type="OrthoDB" id="9049620at2759"/>
<dbReference type="InterPro" id="IPR001841">
    <property type="entry name" value="Znf_RING"/>
</dbReference>
<evidence type="ECO:0000313" key="8">
    <source>
        <dbReference type="Proteomes" id="UP000749559"/>
    </source>
</evidence>
<dbReference type="PROSITE" id="PS00518">
    <property type="entry name" value="ZF_RING_1"/>
    <property type="match status" value="1"/>
</dbReference>
<dbReference type="SUPFAM" id="SSF57850">
    <property type="entry name" value="RING/U-box"/>
    <property type="match status" value="1"/>
</dbReference>
<dbReference type="Gene3D" id="3.30.40.10">
    <property type="entry name" value="Zinc/RING finger domain, C3HC4 (zinc finger)"/>
    <property type="match status" value="1"/>
</dbReference>
<dbReference type="InterPro" id="IPR017907">
    <property type="entry name" value="Znf_RING_CS"/>
</dbReference>
<dbReference type="Pfam" id="PF00643">
    <property type="entry name" value="zf-B_box"/>
    <property type="match status" value="1"/>
</dbReference>
<gene>
    <name evidence="7" type="ORF">OFUS_LOCUS12048</name>
</gene>
<dbReference type="GO" id="GO:0008270">
    <property type="term" value="F:zinc ion binding"/>
    <property type="evidence" value="ECO:0007669"/>
    <property type="project" value="UniProtKB-KW"/>
</dbReference>
<dbReference type="InterPro" id="IPR018957">
    <property type="entry name" value="Znf_C3HC4_RING-type"/>
</dbReference>
<keyword evidence="2 4" id="KW-0863">Zinc-finger</keyword>
<proteinExistence type="predicted"/>
<evidence type="ECO:0000256" key="1">
    <source>
        <dbReference type="ARBA" id="ARBA00022723"/>
    </source>
</evidence>
<keyword evidence="3" id="KW-0862">Zinc</keyword>
<dbReference type="PROSITE" id="PS50119">
    <property type="entry name" value="ZF_BBOX"/>
    <property type="match status" value="2"/>
</dbReference>
<feature type="domain" description="B box-type" evidence="6">
    <location>
        <begin position="91"/>
        <end position="138"/>
    </location>
</feature>
<evidence type="ECO:0000256" key="4">
    <source>
        <dbReference type="PROSITE-ProRule" id="PRU00024"/>
    </source>
</evidence>
<sequence>MQCHLCLGSFTEPRALPCMHAICNKCLDGWSSKHKQVQSEDKTCPCPVCREPINVQLELLDRANSLKNTSTLDSKLDKEQPQLDNDTDHKHQCGVCHKYGNEIPAEVKCTNCAIHFCRRCSGVHKHTKRFQEHKYVELKSDVKVPTQSNMVQNHKKYCVLHPIEALKIYCETCNDFICMVCYITTHTSHQCEDVTNTNQDDVNHMEDLMAVSNQQEGTLATAEIMEYKKELSKSADQINMMLKDDMEALIKHISSYYKQQQDELEKIKNENLNKVDYTD</sequence>
<dbReference type="PROSITE" id="PS50089">
    <property type="entry name" value="ZF_RING_2"/>
    <property type="match status" value="1"/>
</dbReference>
<dbReference type="SUPFAM" id="SSF57845">
    <property type="entry name" value="B-box zinc-binding domain"/>
    <property type="match status" value="1"/>
</dbReference>
<reference evidence="7" key="1">
    <citation type="submission" date="2022-03" db="EMBL/GenBank/DDBJ databases">
        <authorList>
            <person name="Martin C."/>
        </authorList>
    </citation>
    <scope>NUCLEOTIDE SEQUENCE</scope>
</reference>
<dbReference type="Proteomes" id="UP000749559">
    <property type="component" value="Unassembled WGS sequence"/>
</dbReference>
<evidence type="ECO:0000313" key="7">
    <source>
        <dbReference type="EMBL" id="CAH1786084.1"/>
    </source>
</evidence>
<evidence type="ECO:0000259" key="6">
    <source>
        <dbReference type="PROSITE" id="PS50119"/>
    </source>
</evidence>
<accession>A0A8S4NW78</accession>
<dbReference type="Gene3D" id="3.30.160.60">
    <property type="entry name" value="Classic Zinc Finger"/>
    <property type="match status" value="1"/>
</dbReference>
<evidence type="ECO:0000256" key="2">
    <source>
        <dbReference type="ARBA" id="ARBA00022771"/>
    </source>
</evidence>
<dbReference type="Pfam" id="PF00097">
    <property type="entry name" value="zf-C3HC4"/>
    <property type="match status" value="1"/>
</dbReference>
<dbReference type="InterPro" id="IPR013083">
    <property type="entry name" value="Znf_RING/FYVE/PHD"/>
</dbReference>
<keyword evidence="8" id="KW-1185">Reference proteome</keyword>
<keyword evidence="1" id="KW-0479">Metal-binding</keyword>
<feature type="domain" description="RING-type" evidence="5">
    <location>
        <begin position="3"/>
        <end position="50"/>
    </location>
</feature>
<dbReference type="EMBL" id="CAIIXF020000006">
    <property type="protein sequence ID" value="CAH1786084.1"/>
    <property type="molecule type" value="Genomic_DNA"/>
</dbReference>
<dbReference type="PANTHER" id="PTHR25462">
    <property type="entry name" value="BONUS, ISOFORM C-RELATED"/>
    <property type="match status" value="1"/>
</dbReference>
<dbReference type="InterPro" id="IPR047153">
    <property type="entry name" value="TRIM45/56/19-like"/>
</dbReference>
<comment type="caution">
    <text evidence="7">The sequence shown here is derived from an EMBL/GenBank/DDBJ whole genome shotgun (WGS) entry which is preliminary data.</text>
</comment>
<dbReference type="AlphaFoldDB" id="A0A8S4NW78"/>
<protein>
    <submittedName>
        <fullName evidence="7">Uncharacterized protein</fullName>
    </submittedName>
</protein>